<protein>
    <recommendedName>
        <fullName evidence="2">DUF5626 domain-containing protein</fullName>
    </recommendedName>
</protein>
<dbReference type="Gene3D" id="2.60.40.3860">
    <property type="match status" value="1"/>
</dbReference>
<feature type="domain" description="DUF5626" evidence="2">
    <location>
        <begin position="37"/>
        <end position="151"/>
    </location>
</feature>
<keyword evidence="1" id="KW-0732">Signal</keyword>
<dbReference type="AlphaFoldDB" id="A0A1E5GD60"/>
<dbReference type="EMBL" id="MIJY01000043">
    <property type="protein sequence ID" value="OEG10619.1"/>
    <property type="molecule type" value="Genomic_DNA"/>
</dbReference>
<name>A0A1E5GD60_9ENTE</name>
<dbReference type="OrthoDB" id="2156269at2"/>
<organism evidence="3 4">
    <name type="scientific">Enterococcus termitis</name>
    <dbReference type="NCBI Taxonomy" id="332950"/>
    <lineage>
        <taxon>Bacteria</taxon>
        <taxon>Bacillati</taxon>
        <taxon>Bacillota</taxon>
        <taxon>Bacilli</taxon>
        <taxon>Lactobacillales</taxon>
        <taxon>Enterococcaceae</taxon>
        <taxon>Enterococcus</taxon>
    </lineage>
</organism>
<dbReference type="Pfam" id="PF18540">
    <property type="entry name" value="DUF5626"/>
    <property type="match status" value="1"/>
</dbReference>
<evidence type="ECO:0000259" key="2">
    <source>
        <dbReference type="Pfam" id="PF18540"/>
    </source>
</evidence>
<dbReference type="Proteomes" id="UP000095094">
    <property type="component" value="Unassembled WGS sequence"/>
</dbReference>
<reference evidence="4" key="1">
    <citation type="submission" date="2016-09" db="EMBL/GenBank/DDBJ databases">
        <authorList>
            <person name="Gulvik C.A."/>
        </authorList>
    </citation>
    <scope>NUCLEOTIDE SEQUENCE [LARGE SCALE GENOMIC DNA]</scope>
    <source>
        <strain evidence="4">LMG 8895</strain>
    </source>
</reference>
<keyword evidence="4" id="KW-1185">Reference proteome</keyword>
<evidence type="ECO:0000256" key="1">
    <source>
        <dbReference type="SAM" id="SignalP"/>
    </source>
</evidence>
<evidence type="ECO:0000313" key="4">
    <source>
        <dbReference type="Proteomes" id="UP000095094"/>
    </source>
</evidence>
<comment type="caution">
    <text evidence="3">The sequence shown here is derived from an EMBL/GenBank/DDBJ whole genome shotgun (WGS) entry which is preliminary data.</text>
</comment>
<dbReference type="RefSeq" id="WP_069664400.1">
    <property type="nucleotide sequence ID" value="NZ_JBHUJJ010000001.1"/>
</dbReference>
<dbReference type="InterPro" id="IPR040491">
    <property type="entry name" value="DUF5626"/>
</dbReference>
<feature type="signal peptide" evidence="1">
    <location>
        <begin position="1"/>
        <end position="24"/>
    </location>
</feature>
<gene>
    <name evidence="3" type="ORF">BCR25_09140</name>
</gene>
<evidence type="ECO:0000313" key="3">
    <source>
        <dbReference type="EMBL" id="OEG10619.1"/>
    </source>
</evidence>
<proteinExistence type="predicted"/>
<feature type="chain" id="PRO_5009177316" description="DUF5626 domain-containing protein" evidence="1">
    <location>
        <begin position="25"/>
        <end position="155"/>
    </location>
</feature>
<accession>A0A1E5GD60</accession>
<sequence>MKKTLILGAVLFFCMIGKGTVSHAEEHQEFVTYSLFNEKKQVTNVITEEGEELIITIEKEPSLSRALGNGTYTVSTERRGSWKASYQVIVKNNSITTTKNASATAISGSFTSKSLRIDNSKQATYYLKRKVGTSTATINIRAKINGSKLNVSVLS</sequence>